<feature type="domain" description="Peptidase M12B" evidence="3">
    <location>
        <begin position="166"/>
        <end position="320"/>
    </location>
</feature>
<evidence type="ECO:0000256" key="2">
    <source>
        <dbReference type="SAM" id="SignalP"/>
    </source>
</evidence>
<dbReference type="InterPro" id="IPR001590">
    <property type="entry name" value="Peptidase_M12B"/>
</dbReference>
<organism evidence="4">
    <name type="scientific">Rhipicephalus zambeziensis</name>
    <dbReference type="NCBI Taxonomy" id="60191"/>
    <lineage>
        <taxon>Eukaryota</taxon>
        <taxon>Metazoa</taxon>
        <taxon>Ecdysozoa</taxon>
        <taxon>Arthropoda</taxon>
        <taxon>Chelicerata</taxon>
        <taxon>Arachnida</taxon>
        <taxon>Acari</taxon>
        <taxon>Parasitiformes</taxon>
        <taxon>Ixodida</taxon>
        <taxon>Ixodoidea</taxon>
        <taxon>Ixodidae</taxon>
        <taxon>Rhipicephalinae</taxon>
        <taxon>Rhipicephalus</taxon>
        <taxon>Rhipicephalus</taxon>
    </lineage>
</organism>
<dbReference type="AlphaFoldDB" id="A0A224YGC6"/>
<feature type="signal peptide" evidence="2">
    <location>
        <begin position="1"/>
        <end position="16"/>
    </location>
</feature>
<feature type="active site" evidence="1">
    <location>
        <position position="315"/>
    </location>
</feature>
<feature type="chain" id="PRO_5013211493" evidence="2">
    <location>
        <begin position="17"/>
        <end position="427"/>
    </location>
</feature>
<dbReference type="GO" id="GO:0004222">
    <property type="term" value="F:metalloendopeptidase activity"/>
    <property type="evidence" value="ECO:0007669"/>
    <property type="project" value="InterPro"/>
</dbReference>
<name>A0A224YGC6_9ACAR</name>
<protein>
    <submittedName>
        <fullName evidence="4">Reprolysin</fullName>
    </submittedName>
</protein>
<evidence type="ECO:0000259" key="3">
    <source>
        <dbReference type="PROSITE" id="PS50215"/>
    </source>
</evidence>
<dbReference type="EMBL" id="GFPF01004879">
    <property type="protein sequence ID" value="MAA16025.1"/>
    <property type="molecule type" value="Transcribed_RNA"/>
</dbReference>
<proteinExistence type="predicted"/>
<dbReference type="GO" id="GO:0006508">
    <property type="term" value="P:proteolysis"/>
    <property type="evidence" value="ECO:0007669"/>
    <property type="project" value="InterPro"/>
</dbReference>
<dbReference type="PROSITE" id="PS50215">
    <property type="entry name" value="ADAM_MEPRO"/>
    <property type="match status" value="1"/>
</dbReference>
<dbReference type="InterPro" id="IPR024079">
    <property type="entry name" value="MetalloPept_cat_dom_sf"/>
</dbReference>
<sequence length="427" mass="48348">MLFLLLICFLLGVATGNQYTRAVYPMIIEERTEDGTVVLHVHDGLSLSLTKAKVATEALRLRSRIDGREIDQIVNGTEIERNLFEDRQKMATVSLIKASDGVRVSGLLSPSERIETAFYDARQASGRIPHIVRNIQRPFGSRPLSMDRRKDLFIRRCHESYLPGNITIEVYVVSDVIHNRRFTEEDLLIYICVFMNSINAIFMSLTCPSVRVALVGLEKSDQSDEYGYVYGSENLMNMYSLYTFKDYVRKRMHKYGNPDVVLLLTGRDVYESVNGGISRDITGIAFEGGVCTDSCVALAEDVPGSFSGITDAAHELGHSLRGQKCWNINADVFFSVKDVYPGALINPTDFCRRFYKNNEVYSPREPFVRSHCKMRCCAVLRPNTLTCSLHHMLDHTWCDYGKKCFQGVCTGGENSSPYQSKKFSRKH</sequence>
<keyword evidence="2" id="KW-0732">Signal</keyword>
<evidence type="ECO:0000313" key="4">
    <source>
        <dbReference type="EMBL" id="MAA16025.1"/>
    </source>
</evidence>
<reference evidence="4" key="1">
    <citation type="journal article" date="2017" name="Parasit. Vectors">
        <title>Sialotranscriptomics of Rhipicephalus zambeziensis reveals intricate expression profiles of secretory proteins and suggests tight temporal transcriptional regulation during blood-feeding.</title>
        <authorList>
            <person name="de Castro M.H."/>
            <person name="de Klerk D."/>
            <person name="Pienaar R."/>
            <person name="Rees D.J.G."/>
            <person name="Mans B.J."/>
        </authorList>
    </citation>
    <scope>NUCLEOTIDE SEQUENCE</scope>
    <source>
        <tissue evidence="4">Salivary glands</tissue>
    </source>
</reference>
<comment type="caution">
    <text evidence="1">Lacks conserved residue(s) required for the propagation of feature annotation.</text>
</comment>
<dbReference type="SUPFAM" id="SSF55486">
    <property type="entry name" value="Metalloproteases ('zincins'), catalytic domain"/>
    <property type="match status" value="1"/>
</dbReference>
<dbReference type="Gene3D" id="3.40.1620.60">
    <property type="match status" value="1"/>
</dbReference>
<accession>A0A224YGC6</accession>
<dbReference type="Pfam" id="PF13582">
    <property type="entry name" value="Reprolysin_3"/>
    <property type="match status" value="1"/>
</dbReference>
<dbReference type="Gene3D" id="3.40.390.10">
    <property type="entry name" value="Collagenase (Catalytic Domain)"/>
    <property type="match status" value="1"/>
</dbReference>
<evidence type="ECO:0000256" key="1">
    <source>
        <dbReference type="PROSITE-ProRule" id="PRU00276"/>
    </source>
</evidence>